<evidence type="ECO:0000313" key="2">
    <source>
        <dbReference type="EMBL" id="EEO28988.1"/>
    </source>
</evidence>
<dbReference type="Proteomes" id="UP000005089">
    <property type="component" value="Unassembled WGS sequence"/>
</dbReference>
<evidence type="ECO:0008006" key="4">
    <source>
        <dbReference type="Google" id="ProtNLM"/>
    </source>
</evidence>
<feature type="signal peptide" evidence="1">
    <location>
        <begin position="1"/>
        <end position="24"/>
    </location>
</feature>
<organism evidence="2 3">
    <name type="scientific">Oxalobacter formigenes OXCC13</name>
    <dbReference type="NCBI Taxonomy" id="556269"/>
    <lineage>
        <taxon>Bacteria</taxon>
        <taxon>Pseudomonadati</taxon>
        <taxon>Pseudomonadota</taxon>
        <taxon>Betaproteobacteria</taxon>
        <taxon>Burkholderiales</taxon>
        <taxon>Oxalobacteraceae</taxon>
        <taxon>Oxalobacter</taxon>
    </lineage>
</organism>
<keyword evidence="3" id="KW-1185">Reference proteome</keyword>
<accession>C3XCX9</accession>
<dbReference type="eggNOG" id="COG1409">
    <property type="taxonomic scope" value="Bacteria"/>
</dbReference>
<sequence>MKNIMKKWILFVLLTFDVISTCFASKNGQAGSFYFIAMDQPASNNHVQLKKELSRLKNTNPEFIVLNGIKSNAESCGDDLYTERKELLNDVNRPVIVSLAGGDWVYCKNSRGNPVSVERLRRLREILFDSGHSLGNQPINLTRQSLSNRFSAYSENFYWSHGPVLFATLHLPANNNNYLAAAGRNNEFEDRTIANKNWLDLVFRQATREHAKAIVLFTDGNPYNVKTASRDGFSEIRQKLNTLLSHYSGRVLIIHGQSGPIPKDIVWKGKLGLAGVGSIWTRFNVTPNSGAIFRIQQAAPKKQGKQKKAIRTR</sequence>
<keyword evidence="1" id="KW-0732">Signal</keyword>
<dbReference type="AlphaFoldDB" id="C3XCX9"/>
<protein>
    <recommendedName>
        <fullName evidence="4">Transmembrane protein</fullName>
    </recommendedName>
</protein>
<proteinExistence type="predicted"/>
<name>C3XCX9_OXAFO</name>
<dbReference type="HOGENOM" id="CLU_046405_0_0_4"/>
<feature type="chain" id="PRO_5030167050" description="Transmembrane protein" evidence="1">
    <location>
        <begin position="25"/>
        <end position="313"/>
    </location>
</feature>
<dbReference type="OrthoDB" id="58809at2"/>
<dbReference type="EMBL" id="GG658170">
    <property type="protein sequence ID" value="EEO28988.1"/>
    <property type="molecule type" value="Genomic_DNA"/>
</dbReference>
<gene>
    <name evidence="2" type="ORF">OFBG_00016</name>
</gene>
<evidence type="ECO:0000256" key="1">
    <source>
        <dbReference type="SAM" id="SignalP"/>
    </source>
</evidence>
<reference evidence="2 3" key="1">
    <citation type="submission" date="2009-02" db="EMBL/GenBank/DDBJ databases">
        <title>The Genome Sequence of Oxalobacter formigenes OXCC13.</title>
        <authorList>
            <consortium name="The Broad Institute Genome Sequencing Platform"/>
            <person name="Ward D."/>
            <person name="Young S.K."/>
            <person name="Kodira C.D."/>
            <person name="Zeng Q."/>
            <person name="Koehrsen M."/>
            <person name="Alvarado L."/>
            <person name="Berlin A."/>
            <person name="Borenstein D."/>
            <person name="Chen Z."/>
            <person name="Engels R."/>
            <person name="Freedman E."/>
            <person name="Gellesch M."/>
            <person name="Goldberg J."/>
            <person name="Griggs A."/>
            <person name="Gujja S."/>
            <person name="Heiman D."/>
            <person name="Hepburn T."/>
            <person name="Howarth C."/>
            <person name="Jen D."/>
            <person name="Larson L."/>
            <person name="Lewis B."/>
            <person name="Mehta T."/>
            <person name="Park D."/>
            <person name="Pearson M."/>
            <person name="Roberts A."/>
            <person name="Saif S."/>
            <person name="Shea T."/>
            <person name="Shenoy N."/>
            <person name="Sisk P."/>
            <person name="Stolte C."/>
            <person name="Sykes S."/>
            <person name="Walk T."/>
            <person name="White J."/>
            <person name="Yandava C."/>
            <person name="Allison M.J."/>
            <person name="Lander E."/>
            <person name="Nusbaum C."/>
            <person name="Galagan J."/>
            <person name="Birren B."/>
        </authorList>
    </citation>
    <scope>NUCLEOTIDE SEQUENCE [LARGE SCALE GENOMIC DNA]</scope>
    <source>
        <strain evidence="2 3">OXCC13</strain>
    </source>
</reference>
<evidence type="ECO:0000313" key="3">
    <source>
        <dbReference type="Proteomes" id="UP000005089"/>
    </source>
</evidence>
<dbReference type="STRING" id="847.BRW83_2274"/>